<dbReference type="CDD" id="cd04301">
    <property type="entry name" value="NAT_SF"/>
    <property type="match status" value="1"/>
</dbReference>
<sequence>MGTISWKTDRIANTTPEEFYDLIVRNRQHIYLTFPATSSSCTSLEKTKTFLKNAAALEQGGRGYYFYLRNSDNLMIGYICIKNIDRNCDKCELAYFVDKDYQGQGIISKAVSNITAYCFNKINMNKVFICAATTNIGSQRVAKKNGYLQEGLLREDFKNGDGKLEDTLYFGLLKSEYNER</sequence>
<evidence type="ECO:0000256" key="1">
    <source>
        <dbReference type="ARBA" id="ARBA00022679"/>
    </source>
</evidence>
<evidence type="ECO:0000256" key="2">
    <source>
        <dbReference type="ARBA" id="ARBA00023315"/>
    </source>
</evidence>
<gene>
    <name evidence="5" type="ORF">K1I41_04370</name>
</gene>
<dbReference type="InterPro" id="IPR016181">
    <property type="entry name" value="Acyl_CoA_acyltransferase"/>
</dbReference>
<comment type="similarity">
    <text evidence="3">Belongs to the acetyltransferase family. RimJ subfamily.</text>
</comment>
<protein>
    <submittedName>
        <fullName evidence="5">GNAT family N-acetyltransferase</fullName>
    </submittedName>
</protein>
<evidence type="ECO:0000313" key="6">
    <source>
        <dbReference type="Proteomes" id="UP000825381"/>
    </source>
</evidence>
<dbReference type="Gene3D" id="3.40.630.30">
    <property type="match status" value="1"/>
</dbReference>
<keyword evidence="6" id="KW-1185">Reference proteome</keyword>
<evidence type="ECO:0000313" key="5">
    <source>
        <dbReference type="EMBL" id="QYJ69131.1"/>
    </source>
</evidence>
<dbReference type="InterPro" id="IPR051531">
    <property type="entry name" value="N-acetyltransferase"/>
</dbReference>
<accession>A0ABX8VEU5</accession>
<dbReference type="InterPro" id="IPR000182">
    <property type="entry name" value="GNAT_dom"/>
</dbReference>
<keyword evidence="2" id="KW-0012">Acyltransferase</keyword>
<reference evidence="5 6" key="1">
    <citation type="submission" date="2021-07" db="EMBL/GenBank/DDBJ databases">
        <title>Flavobacterium WSW3-B6 sp.nov, isolated from seaweed.</title>
        <authorList>
            <person name="Muhammad N."/>
            <person name="Ho H."/>
            <person name="Lee Y.-J."/>
            <person name="Nguyen T."/>
            <person name="Ho J."/>
            <person name="Kim S.-G."/>
        </authorList>
    </citation>
    <scope>NUCLEOTIDE SEQUENCE [LARGE SCALE GENOMIC DNA]</scope>
    <source>
        <strain evidence="5 6">WSW3-B6</strain>
    </source>
</reference>
<evidence type="ECO:0000259" key="4">
    <source>
        <dbReference type="PROSITE" id="PS51186"/>
    </source>
</evidence>
<dbReference type="RefSeq" id="WP_220641466.1">
    <property type="nucleotide sequence ID" value="NZ_CP080429.1"/>
</dbReference>
<organism evidence="5 6">
    <name type="scientific">Flavobacterium litorale</name>
    <dbReference type="NCBI Taxonomy" id="2856519"/>
    <lineage>
        <taxon>Bacteria</taxon>
        <taxon>Pseudomonadati</taxon>
        <taxon>Bacteroidota</taxon>
        <taxon>Flavobacteriia</taxon>
        <taxon>Flavobacteriales</taxon>
        <taxon>Flavobacteriaceae</taxon>
        <taxon>Flavobacterium</taxon>
    </lineage>
</organism>
<name>A0ABX8VEU5_9FLAO</name>
<feature type="domain" description="N-acetyltransferase" evidence="4">
    <location>
        <begin position="17"/>
        <end position="171"/>
    </location>
</feature>
<dbReference type="EMBL" id="CP080429">
    <property type="protein sequence ID" value="QYJ69131.1"/>
    <property type="molecule type" value="Genomic_DNA"/>
</dbReference>
<dbReference type="SUPFAM" id="SSF55729">
    <property type="entry name" value="Acyl-CoA N-acyltransferases (Nat)"/>
    <property type="match status" value="1"/>
</dbReference>
<dbReference type="Proteomes" id="UP000825381">
    <property type="component" value="Chromosome"/>
</dbReference>
<keyword evidence="1" id="KW-0808">Transferase</keyword>
<evidence type="ECO:0000256" key="3">
    <source>
        <dbReference type="ARBA" id="ARBA00038502"/>
    </source>
</evidence>
<proteinExistence type="inferred from homology"/>
<dbReference type="PANTHER" id="PTHR43792:SF8">
    <property type="entry name" value="[RIBOSOMAL PROTEIN US5]-ALANINE N-ACETYLTRANSFERASE"/>
    <property type="match status" value="1"/>
</dbReference>
<dbReference type="PROSITE" id="PS51186">
    <property type="entry name" value="GNAT"/>
    <property type="match status" value="1"/>
</dbReference>
<dbReference type="Pfam" id="PF13302">
    <property type="entry name" value="Acetyltransf_3"/>
    <property type="match status" value="1"/>
</dbReference>
<dbReference type="PANTHER" id="PTHR43792">
    <property type="entry name" value="GNAT FAMILY, PUTATIVE (AFU_ORTHOLOGUE AFUA_3G00765)-RELATED-RELATED"/>
    <property type="match status" value="1"/>
</dbReference>